<comment type="caution">
    <text evidence="4">The sequence shown here is derived from an EMBL/GenBank/DDBJ whole genome shotgun (WGS) entry which is preliminary data.</text>
</comment>
<name>A0ABN9BS78_9NEOB</name>
<dbReference type="Proteomes" id="UP001162483">
    <property type="component" value="Unassembled WGS sequence"/>
</dbReference>
<dbReference type="Gene3D" id="2.130.10.10">
    <property type="entry name" value="YVTN repeat-like/Quinoprotein amine dehydrogenase"/>
    <property type="match status" value="1"/>
</dbReference>
<dbReference type="InterPro" id="IPR052085">
    <property type="entry name" value="WD-SAM-U-box"/>
</dbReference>
<dbReference type="PROSITE" id="PS50294">
    <property type="entry name" value="WD_REPEATS_REGION"/>
    <property type="match status" value="1"/>
</dbReference>
<dbReference type="InterPro" id="IPR015943">
    <property type="entry name" value="WD40/YVTN_repeat-like_dom_sf"/>
</dbReference>
<evidence type="ECO:0000313" key="4">
    <source>
        <dbReference type="EMBL" id="CAI9550541.1"/>
    </source>
</evidence>
<reference evidence="4" key="1">
    <citation type="submission" date="2023-05" db="EMBL/GenBank/DDBJ databases">
        <authorList>
            <person name="Stuckert A."/>
        </authorList>
    </citation>
    <scope>NUCLEOTIDE SEQUENCE</scope>
</reference>
<sequence>MQTDTEWTHAPVLSCAFSSDGQTIVSGSVDKSVIIFSTKTGSILHILTHHTRYVTACALAPNQPLLAIGSMDKTVTIWKLGPASQSTVGRLRRTESHIENWTEKDVRNWLSAEGLAEVEQQFSSNNIDGKELLDLTKDTLLNDLKIESLGLRNKIMRKIEELRSKMKAASSNIPEEFLCPITWRS</sequence>
<evidence type="ECO:0000313" key="5">
    <source>
        <dbReference type="Proteomes" id="UP001162483"/>
    </source>
</evidence>
<dbReference type="Pfam" id="PF00400">
    <property type="entry name" value="WD40"/>
    <property type="match status" value="2"/>
</dbReference>
<dbReference type="PANTHER" id="PTHR46573">
    <property type="entry name" value="WD REPEAT, SAM AND U-BOX DOMAIN-CONTAINING PROTEIN 1"/>
    <property type="match status" value="1"/>
</dbReference>
<dbReference type="InterPro" id="IPR036322">
    <property type="entry name" value="WD40_repeat_dom_sf"/>
</dbReference>
<organism evidence="4 5">
    <name type="scientific">Staurois parvus</name>
    <dbReference type="NCBI Taxonomy" id="386267"/>
    <lineage>
        <taxon>Eukaryota</taxon>
        <taxon>Metazoa</taxon>
        <taxon>Chordata</taxon>
        <taxon>Craniata</taxon>
        <taxon>Vertebrata</taxon>
        <taxon>Euteleostomi</taxon>
        <taxon>Amphibia</taxon>
        <taxon>Batrachia</taxon>
        <taxon>Anura</taxon>
        <taxon>Neobatrachia</taxon>
        <taxon>Ranoidea</taxon>
        <taxon>Ranidae</taxon>
        <taxon>Staurois</taxon>
    </lineage>
</organism>
<dbReference type="SUPFAM" id="SSF47769">
    <property type="entry name" value="SAM/Pointed domain"/>
    <property type="match status" value="1"/>
</dbReference>
<keyword evidence="2" id="KW-0853">WD repeat</keyword>
<feature type="domain" description="SAM" evidence="3">
    <location>
        <begin position="101"/>
        <end position="165"/>
    </location>
</feature>
<accession>A0ABN9BS78</accession>
<protein>
    <recommendedName>
        <fullName evidence="3">SAM domain-containing protein</fullName>
    </recommendedName>
</protein>
<dbReference type="SMART" id="SM00454">
    <property type="entry name" value="SAM"/>
    <property type="match status" value="1"/>
</dbReference>
<dbReference type="Pfam" id="PF07647">
    <property type="entry name" value="SAM_2"/>
    <property type="match status" value="1"/>
</dbReference>
<dbReference type="SMART" id="SM00320">
    <property type="entry name" value="WD40"/>
    <property type="match status" value="2"/>
</dbReference>
<evidence type="ECO:0000256" key="2">
    <source>
        <dbReference type="PROSITE-ProRule" id="PRU00221"/>
    </source>
</evidence>
<dbReference type="PANTHER" id="PTHR46573:SF1">
    <property type="entry name" value="WD REPEAT, SAM AND U-BOX DOMAIN-CONTAINING PROTEIN 1"/>
    <property type="match status" value="1"/>
</dbReference>
<evidence type="ECO:0000259" key="3">
    <source>
        <dbReference type="PROSITE" id="PS50105"/>
    </source>
</evidence>
<gene>
    <name evidence="4" type="ORF">SPARVUS_LOCUS3526674</name>
</gene>
<dbReference type="EMBL" id="CATNWA010005697">
    <property type="protein sequence ID" value="CAI9550541.1"/>
    <property type="molecule type" value="Genomic_DNA"/>
</dbReference>
<keyword evidence="5" id="KW-1185">Reference proteome</keyword>
<dbReference type="SUPFAM" id="SSF50978">
    <property type="entry name" value="WD40 repeat-like"/>
    <property type="match status" value="1"/>
</dbReference>
<proteinExistence type="predicted"/>
<dbReference type="InterPro" id="IPR001660">
    <property type="entry name" value="SAM"/>
</dbReference>
<evidence type="ECO:0000256" key="1">
    <source>
        <dbReference type="ARBA" id="ARBA00022737"/>
    </source>
</evidence>
<dbReference type="InterPro" id="IPR013761">
    <property type="entry name" value="SAM/pointed_sf"/>
</dbReference>
<dbReference type="Gene3D" id="1.10.150.50">
    <property type="entry name" value="Transcription Factor, Ets-1"/>
    <property type="match status" value="1"/>
</dbReference>
<dbReference type="InterPro" id="IPR001680">
    <property type="entry name" value="WD40_rpt"/>
</dbReference>
<dbReference type="PROSITE" id="PS50105">
    <property type="entry name" value="SAM_DOMAIN"/>
    <property type="match status" value="1"/>
</dbReference>
<dbReference type="PROSITE" id="PS50082">
    <property type="entry name" value="WD_REPEATS_2"/>
    <property type="match status" value="1"/>
</dbReference>
<feature type="repeat" description="WD" evidence="2">
    <location>
        <begin position="47"/>
        <end position="88"/>
    </location>
</feature>
<keyword evidence="1" id="KW-0677">Repeat</keyword>